<dbReference type="Gene3D" id="3.40.50.720">
    <property type="entry name" value="NAD(P)-binding Rossmann-like Domain"/>
    <property type="match status" value="1"/>
</dbReference>
<organism evidence="3 4">
    <name type="scientific">Sphaerosporella brunnea</name>
    <dbReference type="NCBI Taxonomy" id="1250544"/>
    <lineage>
        <taxon>Eukaryota</taxon>
        <taxon>Fungi</taxon>
        <taxon>Dikarya</taxon>
        <taxon>Ascomycota</taxon>
        <taxon>Pezizomycotina</taxon>
        <taxon>Pezizomycetes</taxon>
        <taxon>Pezizales</taxon>
        <taxon>Pyronemataceae</taxon>
        <taxon>Sphaerosporella</taxon>
    </lineage>
</organism>
<dbReference type="Pfam" id="PF05368">
    <property type="entry name" value="NmrA"/>
    <property type="match status" value="1"/>
</dbReference>
<name>A0A5J5F4L7_9PEZI</name>
<feature type="domain" description="NmrA-like" evidence="2">
    <location>
        <begin position="3"/>
        <end position="50"/>
    </location>
</feature>
<proteinExistence type="predicted"/>
<reference evidence="3 4" key="1">
    <citation type="submission" date="2019-09" db="EMBL/GenBank/DDBJ databases">
        <title>Draft genome of the ectomycorrhizal ascomycete Sphaerosporella brunnea.</title>
        <authorList>
            <consortium name="DOE Joint Genome Institute"/>
            <person name="Benucci G.M."/>
            <person name="Marozzi G."/>
            <person name="Antonielli L."/>
            <person name="Sanchez S."/>
            <person name="Marco P."/>
            <person name="Wang X."/>
            <person name="Falini L.B."/>
            <person name="Barry K."/>
            <person name="Haridas S."/>
            <person name="Lipzen A."/>
            <person name="Labutti K."/>
            <person name="Grigoriev I.V."/>
            <person name="Murat C."/>
            <person name="Martin F."/>
            <person name="Albertini E."/>
            <person name="Donnini D."/>
            <person name="Bonito G."/>
        </authorList>
    </citation>
    <scope>NUCLEOTIDE SEQUENCE [LARGE SCALE GENOMIC DNA]</scope>
    <source>
        <strain evidence="3 4">Sb_GMNB300</strain>
    </source>
</reference>
<protein>
    <recommendedName>
        <fullName evidence="2">NmrA-like domain-containing protein</fullName>
    </recommendedName>
</protein>
<dbReference type="InterPro" id="IPR008030">
    <property type="entry name" value="NmrA-like"/>
</dbReference>
<feature type="signal peptide" evidence="1">
    <location>
        <begin position="1"/>
        <end position="19"/>
    </location>
</feature>
<sequence length="72" mass="7471">MPKLITVFGASAVITTALGHPVLSKEFRIRAITRDPSKPSGQALAKQGVGSCQGINPSFLEQFLAADGTDTG</sequence>
<gene>
    <name evidence="3" type="ORF">FN846DRAFT_936004</name>
</gene>
<evidence type="ECO:0000313" key="3">
    <source>
        <dbReference type="EMBL" id="KAA8911404.1"/>
    </source>
</evidence>
<evidence type="ECO:0000313" key="4">
    <source>
        <dbReference type="Proteomes" id="UP000326924"/>
    </source>
</evidence>
<keyword evidence="1" id="KW-0732">Signal</keyword>
<keyword evidence="4" id="KW-1185">Reference proteome</keyword>
<comment type="caution">
    <text evidence="3">The sequence shown here is derived from an EMBL/GenBank/DDBJ whole genome shotgun (WGS) entry which is preliminary data.</text>
</comment>
<feature type="chain" id="PRO_5023885363" description="NmrA-like domain-containing protein" evidence="1">
    <location>
        <begin position="20"/>
        <end position="72"/>
    </location>
</feature>
<evidence type="ECO:0000256" key="1">
    <source>
        <dbReference type="SAM" id="SignalP"/>
    </source>
</evidence>
<dbReference type="InParanoid" id="A0A5J5F4L7"/>
<dbReference type="OrthoDB" id="300709at2759"/>
<dbReference type="AlphaFoldDB" id="A0A5J5F4L7"/>
<accession>A0A5J5F4L7</accession>
<evidence type="ECO:0000259" key="2">
    <source>
        <dbReference type="Pfam" id="PF05368"/>
    </source>
</evidence>
<dbReference type="EMBL" id="VXIS01000036">
    <property type="protein sequence ID" value="KAA8911404.1"/>
    <property type="molecule type" value="Genomic_DNA"/>
</dbReference>
<dbReference type="Proteomes" id="UP000326924">
    <property type="component" value="Unassembled WGS sequence"/>
</dbReference>